<protein>
    <submittedName>
        <fullName evidence="1">Uncharacterized protein</fullName>
    </submittedName>
</protein>
<reference evidence="1" key="1">
    <citation type="journal article" date="2015" name="Nature">
        <title>Complex archaea that bridge the gap between prokaryotes and eukaryotes.</title>
        <authorList>
            <person name="Spang A."/>
            <person name="Saw J.H."/>
            <person name="Jorgensen S.L."/>
            <person name="Zaremba-Niedzwiedzka K."/>
            <person name="Martijn J."/>
            <person name="Lind A.E."/>
            <person name="van Eijk R."/>
            <person name="Schleper C."/>
            <person name="Guy L."/>
            <person name="Ettema T.J."/>
        </authorList>
    </citation>
    <scope>NUCLEOTIDE SEQUENCE</scope>
</reference>
<sequence length="68" mass="7846">MNLAVKTTIEKQLSRIDEMSASPLILFRGVPLEEMNKEQLIKVVTYCVKQFDALSERHRMAMHSIIGR</sequence>
<gene>
    <name evidence="1" type="ORF">LCGC14_0848740</name>
</gene>
<accession>A0A0F9PW80</accession>
<organism evidence="1">
    <name type="scientific">marine sediment metagenome</name>
    <dbReference type="NCBI Taxonomy" id="412755"/>
    <lineage>
        <taxon>unclassified sequences</taxon>
        <taxon>metagenomes</taxon>
        <taxon>ecological metagenomes</taxon>
    </lineage>
</organism>
<proteinExistence type="predicted"/>
<dbReference type="AlphaFoldDB" id="A0A0F9PW80"/>
<dbReference type="EMBL" id="LAZR01002520">
    <property type="protein sequence ID" value="KKN28977.1"/>
    <property type="molecule type" value="Genomic_DNA"/>
</dbReference>
<evidence type="ECO:0000313" key="1">
    <source>
        <dbReference type="EMBL" id="KKN28977.1"/>
    </source>
</evidence>
<comment type="caution">
    <text evidence="1">The sequence shown here is derived from an EMBL/GenBank/DDBJ whole genome shotgun (WGS) entry which is preliminary data.</text>
</comment>
<name>A0A0F9PW80_9ZZZZ</name>